<dbReference type="OMA" id="EQSEFHS"/>
<gene>
    <name evidence="3" type="primary">C1orf198</name>
</gene>
<dbReference type="AlphaFoldDB" id="A0A670I811"/>
<evidence type="ECO:0000256" key="1">
    <source>
        <dbReference type="SAM" id="MobiDB-lite"/>
    </source>
</evidence>
<organism evidence="3 4">
    <name type="scientific">Podarcis muralis</name>
    <name type="common">Wall lizard</name>
    <name type="synonym">Lacerta muralis</name>
    <dbReference type="NCBI Taxonomy" id="64176"/>
    <lineage>
        <taxon>Eukaryota</taxon>
        <taxon>Metazoa</taxon>
        <taxon>Chordata</taxon>
        <taxon>Craniata</taxon>
        <taxon>Vertebrata</taxon>
        <taxon>Euteleostomi</taxon>
        <taxon>Lepidosauria</taxon>
        <taxon>Squamata</taxon>
        <taxon>Bifurcata</taxon>
        <taxon>Unidentata</taxon>
        <taxon>Episquamata</taxon>
        <taxon>Laterata</taxon>
        <taxon>Lacertibaenia</taxon>
        <taxon>Lacertidae</taxon>
        <taxon>Podarcis</taxon>
    </lineage>
</organism>
<dbReference type="PANTHER" id="PTHR34394">
    <property type="entry name" value="SIMILAR TO RIKEN CDNA 2310022B05"/>
    <property type="match status" value="1"/>
</dbReference>
<dbReference type="Proteomes" id="UP000472272">
    <property type="component" value="Chromosome 3"/>
</dbReference>
<dbReference type="GeneTree" id="ENSGT00390000018361"/>
<protein>
    <submittedName>
        <fullName evidence="3">Chromosome 1 open reading frame 198</fullName>
    </submittedName>
</protein>
<name>A0A670I811_PODMU</name>
<feature type="domain" description="DUF4706" evidence="2">
    <location>
        <begin position="173"/>
        <end position="281"/>
    </location>
</feature>
<feature type="region of interest" description="Disordered" evidence="1">
    <location>
        <begin position="292"/>
        <end position="335"/>
    </location>
</feature>
<feature type="region of interest" description="Disordered" evidence="1">
    <location>
        <begin position="358"/>
        <end position="447"/>
    </location>
</feature>
<dbReference type="PANTHER" id="PTHR34394:SF1">
    <property type="entry name" value="SIMILAR TO RIKEN CDNA 2310022B05"/>
    <property type="match status" value="1"/>
</dbReference>
<feature type="region of interest" description="Disordered" evidence="1">
    <location>
        <begin position="84"/>
        <end position="119"/>
    </location>
</feature>
<reference evidence="3" key="3">
    <citation type="submission" date="2025-09" db="UniProtKB">
        <authorList>
            <consortium name="Ensembl"/>
        </authorList>
    </citation>
    <scope>IDENTIFICATION</scope>
</reference>
<dbReference type="GO" id="GO:0005829">
    <property type="term" value="C:cytosol"/>
    <property type="evidence" value="ECO:0007669"/>
    <property type="project" value="Ensembl"/>
</dbReference>
<reference evidence="3 4" key="1">
    <citation type="journal article" date="2019" name="Proc. Natl. Acad. Sci. U.S.A.">
        <title>Regulatory changes in pterin and carotenoid genes underlie balanced color polymorphisms in the wall lizard.</title>
        <authorList>
            <person name="Andrade P."/>
            <person name="Pinho C."/>
            <person name="Perez I de Lanuza G."/>
            <person name="Afonso S."/>
            <person name="Brejcha J."/>
            <person name="Rubin C.J."/>
            <person name="Wallerman O."/>
            <person name="Pereira P."/>
            <person name="Sabatino S.J."/>
            <person name="Bellati A."/>
            <person name="Pellitteri-Rosa D."/>
            <person name="Bosakova Z."/>
            <person name="Bunikis I."/>
            <person name="Carretero M.A."/>
            <person name="Feiner N."/>
            <person name="Marsik P."/>
            <person name="Pauperio F."/>
            <person name="Salvi D."/>
            <person name="Soler L."/>
            <person name="While G.M."/>
            <person name="Uller T."/>
            <person name="Font E."/>
            <person name="Andersson L."/>
            <person name="Carneiro M."/>
        </authorList>
    </citation>
    <scope>NUCLEOTIDE SEQUENCE</scope>
</reference>
<feature type="compositionally biased region" description="Basic and acidic residues" evidence="1">
    <location>
        <begin position="101"/>
        <end position="110"/>
    </location>
</feature>
<dbReference type="Ensembl" id="ENSPMRT00000008386.1">
    <property type="protein sequence ID" value="ENSPMRP00000007837.1"/>
    <property type="gene ID" value="ENSPMRG00000005304.1"/>
</dbReference>
<proteinExistence type="predicted"/>
<feature type="compositionally biased region" description="Pro residues" evidence="1">
    <location>
        <begin position="416"/>
        <end position="425"/>
    </location>
</feature>
<sequence length="469" mass="51530">MQPVHYTRLVRLIGSTAPRIRLLRAILCCEWQGALLWKGLLALYAAQHPRGPRWQQHQCQVPGSCACVCVSFVCLFLRGGCPGGGPKSRGRSQRLPGGGKRSCERSRGEGGRGGGRPSCFVLPARLRSTPASERAPGPRGAAMASMAAAIAASRTAALNGNRPLDERERKRFSYFSSLNPMARKIMAEKERIRERYGPEWERLPPRQQDEIIDQTLVEPHIQARYAAHRGVARGPPPPVCYPNLRLNTGQKVVHFGDEDITWQDEHSAPFSWETKSQMEFSIASLSIQEPSAVALQSEPKQTTKTAPGPPAPKPAQGAKTPNSEGLLPARKEEESSFWKINAERSKCDGEQSEFCSLTPSQIKSMEKGEKTLQPYYRQESGPKEATKAEKPSASKPEKLTTPVLAATSIEWEKPQPGQPSPPDVCPEPVEKLSSTGTKSEEADSGFLSEVQSNANNVILKTGFDFLDNW</sequence>
<reference evidence="3" key="2">
    <citation type="submission" date="2025-08" db="UniProtKB">
        <authorList>
            <consortium name="Ensembl"/>
        </authorList>
    </citation>
    <scope>IDENTIFICATION</scope>
</reference>
<evidence type="ECO:0000313" key="3">
    <source>
        <dbReference type="Ensembl" id="ENSPMRP00000007837.1"/>
    </source>
</evidence>
<dbReference type="Pfam" id="PF15797">
    <property type="entry name" value="DUF4706"/>
    <property type="match status" value="1"/>
</dbReference>
<keyword evidence="4" id="KW-1185">Reference proteome</keyword>
<evidence type="ECO:0000259" key="2">
    <source>
        <dbReference type="Pfam" id="PF15797"/>
    </source>
</evidence>
<accession>A0A670I811</accession>
<dbReference type="InterPro" id="IPR031600">
    <property type="entry name" value="DUF4706"/>
</dbReference>
<evidence type="ECO:0000313" key="4">
    <source>
        <dbReference type="Proteomes" id="UP000472272"/>
    </source>
</evidence>
<feature type="compositionally biased region" description="Basic and acidic residues" evidence="1">
    <location>
        <begin position="380"/>
        <end position="398"/>
    </location>
</feature>